<feature type="coiled-coil region" evidence="1">
    <location>
        <begin position="203"/>
        <end position="251"/>
    </location>
</feature>
<dbReference type="EMBL" id="JAPYKS010000024">
    <property type="protein sequence ID" value="MEI9412197.1"/>
    <property type="molecule type" value="Genomic_DNA"/>
</dbReference>
<feature type="region of interest" description="Disordered" evidence="2">
    <location>
        <begin position="46"/>
        <end position="66"/>
    </location>
</feature>
<keyword evidence="3" id="KW-1133">Transmembrane helix</keyword>
<keyword evidence="3" id="KW-0472">Membrane</keyword>
<evidence type="ECO:0008006" key="6">
    <source>
        <dbReference type="Google" id="ProtNLM"/>
    </source>
</evidence>
<keyword evidence="5" id="KW-1185">Reference proteome</keyword>
<gene>
    <name evidence="4" type="ORF">O7A60_26060</name>
</gene>
<dbReference type="RefSeq" id="WP_337108620.1">
    <property type="nucleotide sequence ID" value="NZ_JAPYKS010000024.1"/>
</dbReference>
<evidence type="ECO:0000256" key="1">
    <source>
        <dbReference type="SAM" id="Coils"/>
    </source>
</evidence>
<protein>
    <recommendedName>
        <fullName evidence="6">Chromosome partition protein Smc</fullName>
    </recommendedName>
</protein>
<proteinExistence type="predicted"/>
<evidence type="ECO:0000256" key="3">
    <source>
        <dbReference type="SAM" id="Phobius"/>
    </source>
</evidence>
<feature type="compositionally biased region" description="Basic and acidic residues" evidence="2">
    <location>
        <begin position="135"/>
        <end position="144"/>
    </location>
</feature>
<feature type="region of interest" description="Disordered" evidence="2">
    <location>
        <begin position="354"/>
        <end position="392"/>
    </location>
</feature>
<evidence type="ECO:0000313" key="4">
    <source>
        <dbReference type="EMBL" id="MEI9412197.1"/>
    </source>
</evidence>
<comment type="caution">
    <text evidence="4">The sequence shown here is derived from an EMBL/GenBank/DDBJ whole genome shotgun (WGS) entry which is preliminary data.</text>
</comment>
<feature type="coiled-coil region" evidence="1">
    <location>
        <begin position="280"/>
        <end position="321"/>
    </location>
</feature>
<feature type="region of interest" description="Disordered" evidence="2">
    <location>
        <begin position="135"/>
        <end position="197"/>
    </location>
</feature>
<evidence type="ECO:0000313" key="5">
    <source>
        <dbReference type="Proteomes" id="UP001387293"/>
    </source>
</evidence>
<keyword evidence="3" id="KW-0812">Transmembrane</keyword>
<sequence>MFHDDRQRNDDRKQSRAAPLLLIPFCLMMLLGFAAVGLAPPATKTPVAPTQIAPPDGVPSASAAAEQRQALGWERSWVDALRRGLTAARMESEATRAEALASQVRANEEHDQAERERAANEQRFLALHKDIDPLKTGSAHEENLPGKPAAARQELAATRRATENASAPSRAVADPMKQPQPALEGQRQKAEGLARDPAQARLNAEAVAARDTAERSLAEARQTIEGERRKIGLLERDIAGARQSIEALEASAKLAATTRAGAIQGGQLAEVAARQAGEALAQERERANALASDLATARRERDAAKEELARISTAFNEAAEQERKKTIDLTRDLASARKDLNALKRWVERCTSHIENAAKAPPTDRAGAHAPRRRSLNRGQQQVGNAEVPKSRVVRLTAITLPDALLPTRPPAEGFSQ</sequence>
<dbReference type="Proteomes" id="UP001387293">
    <property type="component" value="Unassembled WGS sequence"/>
</dbReference>
<feature type="coiled-coil region" evidence="1">
    <location>
        <begin position="87"/>
        <end position="123"/>
    </location>
</feature>
<keyword evidence="1" id="KW-0175">Coiled coil</keyword>
<organism evidence="4 5">
    <name type="scientific">Mesorhizobium salmacidum</name>
    <dbReference type="NCBI Taxonomy" id="3015171"/>
    <lineage>
        <taxon>Bacteria</taxon>
        <taxon>Pseudomonadati</taxon>
        <taxon>Pseudomonadota</taxon>
        <taxon>Alphaproteobacteria</taxon>
        <taxon>Hyphomicrobiales</taxon>
        <taxon>Phyllobacteriaceae</taxon>
        <taxon>Mesorhizobium</taxon>
    </lineage>
</organism>
<accession>A0ABU8L2K1</accession>
<feature type="transmembrane region" description="Helical" evidence="3">
    <location>
        <begin position="20"/>
        <end position="39"/>
    </location>
</feature>
<reference evidence="4 5" key="1">
    <citation type="submission" date="2022-12" db="EMBL/GenBank/DDBJ databases">
        <authorList>
            <person name="Muema E."/>
        </authorList>
    </citation>
    <scope>NUCLEOTIDE SEQUENCE [LARGE SCALE GENOMIC DNA]</scope>
    <source>
        <strain evidence="5">1326</strain>
    </source>
</reference>
<evidence type="ECO:0000256" key="2">
    <source>
        <dbReference type="SAM" id="MobiDB-lite"/>
    </source>
</evidence>
<name>A0ABU8L2K1_9HYPH</name>